<gene>
    <name evidence="6" type="ORF">BJ963_003165</name>
</gene>
<feature type="DNA-binding region" description="H-T-H motif" evidence="4">
    <location>
        <begin position="32"/>
        <end position="51"/>
    </location>
</feature>
<reference evidence="6 7" key="1">
    <citation type="submission" date="2020-07" db="EMBL/GenBank/DDBJ databases">
        <title>Sequencing the genomes of 1000 actinobacteria strains.</title>
        <authorList>
            <person name="Klenk H.-P."/>
        </authorList>
    </citation>
    <scope>NUCLEOTIDE SEQUENCE [LARGE SCALE GENOMIC DNA]</scope>
    <source>
        <strain evidence="6 7">DSM 23871</strain>
    </source>
</reference>
<evidence type="ECO:0000256" key="3">
    <source>
        <dbReference type="ARBA" id="ARBA00023163"/>
    </source>
</evidence>
<dbReference type="InterPro" id="IPR009057">
    <property type="entry name" value="Homeodomain-like_sf"/>
</dbReference>
<name>A0A852T1Z0_9MICO</name>
<keyword evidence="2 4" id="KW-0238">DNA-binding</keyword>
<evidence type="ECO:0000256" key="1">
    <source>
        <dbReference type="ARBA" id="ARBA00023015"/>
    </source>
</evidence>
<dbReference type="Proteomes" id="UP000589620">
    <property type="component" value="Unassembled WGS sequence"/>
</dbReference>
<dbReference type="Gene3D" id="1.10.357.10">
    <property type="entry name" value="Tetracycline Repressor, domain 2"/>
    <property type="match status" value="1"/>
</dbReference>
<evidence type="ECO:0000313" key="7">
    <source>
        <dbReference type="Proteomes" id="UP000589620"/>
    </source>
</evidence>
<dbReference type="Gene3D" id="1.10.10.60">
    <property type="entry name" value="Homeodomain-like"/>
    <property type="match status" value="1"/>
</dbReference>
<evidence type="ECO:0000256" key="2">
    <source>
        <dbReference type="ARBA" id="ARBA00023125"/>
    </source>
</evidence>
<keyword evidence="3" id="KW-0804">Transcription</keyword>
<dbReference type="GO" id="GO:0003677">
    <property type="term" value="F:DNA binding"/>
    <property type="evidence" value="ECO:0007669"/>
    <property type="project" value="UniProtKB-UniRule"/>
</dbReference>
<dbReference type="PANTHER" id="PTHR47506:SF1">
    <property type="entry name" value="HTH-TYPE TRANSCRIPTIONAL REGULATOR YJDC"/>
    <property type="match status" value="1"/>
</dbReference>
<protein>
    <submittedName>
        <fullName evidence="6">AcrR family transcriptional regulator</fullName>
    </submittedName>
</protein>
<sequence>MPARGRPRGFDTDDALDAAVEVFWRQGYEGTTLDDLTSAMGINRPSLYAAFGNKEETFKRAVGRYAEVDMAYVGEAIAEPTARAVAEHYLRSNVVAITTPGKPAGCLSIQGGLAGSPEDDRIVRFLADSRASGERRLADRFRRAVADGDLSADESPTDLAKYLSTVSAGLAVQASAGASRASLQRVAERALRAFP</sequence>
<proteinExistence type="predicted"/>
<accession>A0A852T1Z0</accession>
<dbReference type="RefSeq" id="WP_179457501.1">
    <property type="nucleotide sequence ID" value="NZ_BAAAPX010000001.1"/>
</dbReference>
<dbReference type="AlphaFoldDB" id="A0A852T1Z0"/>
<keyword evidence="7" id="KW-1185">Reference proteome</keyword>
<evidence type="ECO:0000256" key="4">
    <source>
        <dbReference type="PROSITE-ProRule" id="PRU00335"/>
    </source>
</evidence>
<dbReference type="PRINTS" id="PR00455">
    <property type="entry name" value="HTHTETR"/>
</dbReference>
<dbReference type="SUPFAM" id="SSF46689">
    <property type="entry name" value="Homeodomain-like"/>
    <property type="match status" value="1"/>
</dbReference>
<organism evidence="6 7">
    <name type="scientific">Leifsonia soli</name>
    <dbReference type="NCBI Taxonomy" id="582665"/>
    <lineage>
        <taxon>Bacteria</taxon>
        <taxon>Bacillati</taxon>
        <taxon>Actinomycetota</taxon>
        <taxon>Actinomycetes</taxon>
        <taxon>Micrococcales</taxon>
        <taxon>Microbacteriaceae</taxon>
        <taxon>Leifsonia</taxon>
    </lineage>
</organism>
<keyword evidence="1" id="KW-0805">Transcription regulation</keyword>
<dbReference type="PANTHER" id="PTHR47506">
    <property type="entry name" value="TRANSCRIPTIONAL REGULATORY PROTEIN"/>
    <property type="match status" value="1"/>
</dbReference>
<dbReference type="PROSITE" id="PS50977">
    <property type="entry name" value="HTH_TETR_2"/>
    <property type="match status" value="1"/>
</dbReference>
<feature type="domain" description="HTH tetR-type" evidence="5">
    <location>
        <begin position="9"/>
        <end position="69"/>
    </location>
</feature>
<evidence type="ECO:0000313" key="6">
    <source>
        <dbReference type="EMBL" id="NYD75646.1"/>
    </source>
</evidence>
<comment type="caution">
    <text evidence="6">The sequence shown here is derived from an EMBL/GenBank/DDBJ whole genome shotgun (WGS) entry which is preliminary data.</text>
</comment>
<dbReference type="InterPro" id="IPR001647">
    <property type="entry name" value="HTH_TetR"/>
</dbReference>
<dbReference type="Pfam" id="PF00440">
    <property type="entry name" value="TetR_N"/>
    <property type="match status" value="1"/>
</dbReference>
<dbReference type="InterPro" id="IPR036271">
    <property type="entry name" value="Tet_transcr_reg_TetR-rel_C_sf"/>
</dbReference>
<evidence type="ECO:0000259" key="5">
    <source>
        <dbReference type="PROSITE" id="PS50977"/>
    </source>
</evidence>
<dbReference type="SUPFAM" id="SSF48498">
    <property type="entry name" value="Tetracyclin repressor-like, C-terminal domain"/>
    <property type="match status" value="1"/>
</dbReference>
<dbReference type="EMBL" id="JACCBJ010000001">
    <property type="protein sequence ID" value="NYD75646.1"/>
    <property type="molecule type" value="Genomic_DNA"/>
</dbReference>